<organism evidence="1">
    <name type="scientific">marine sediment metagenome</name>
    <dbReference type="NCBI Taxonomy" id="412755"/>
    <lineage>
        <taxon>unclassified sequences</taxon>
        <taxon>metagenomes</taxon>
        <taxon>ecological metagenomes</taxon>
    </lineage>
</organism>
<protein>
    <submittedName>
        <fullName evidence="1">Uncharacterized protein</fullName>
    </submittedName>
</protein>
<gene>
    <name evidence="1" type="ORF">LCGC14_2885100</name>
</gene>
<dbReference type="AlphaFoldDB" id="A0A0F8XYY4"/>
<accession>A0A0F8XYY4</accession>
<name>A0A0F8XYY4_9ZZZZ</name>
<reference evidence="1" key="1">
    <citation type="journal article" date="2015" name="Nature">
        <title>Complex archaea that bridge the gap between prokaryotes and eukaryotes.</title>
        <authorList>
            <person name="Spang A."/>
            <person name="Saw J.H."/>
            <person name="Jorgensen S.L."/>
            <person name="Zaremba-Niedzwiedzka K."/>
            <person name="Martijn J."/>
            <person name="Lind A.E."/>
            <person name="van Eijk R."/>
            <person name="Schleper C."/>
            <person name="Guy L."/>
            <person name="Ettema T.J."/>
        </authorList>
    </citation>
    <scope>NUCLEOTIDE SEQUENCE</scope>
</reference>
<dbReference type="PROSITE" id="PS51257">
    <property type="entry name" value="PROKAR_LIPOPROTEIN"/>
    <property type="match status" value="1"/>
</dbReference>
<comment type="caution">
    <text evidence="1">The sequence shown here is derived from an EMBL/GenBank/DDBJ whole genome shotgun (WGS) entry which is preliminary data.</text>
</comment>
<proteinExistence type="predicted"/>
<feature type="non-terminal residue" evidence="1">
    <location>
        <position position="43"/>
    </location>
</feature>
<sequence length="43" mass="4817">MKGSYVLIVLLALILGCAATDFRLEEIKYEVSSFPFIRDSAVH</sequence>
<evidence type="ECO:0000313" key="1">
    <source>
        <dbReference type="EMBL" id="KKK74307.1"/>
    </source>
</evidence>
<dbReference type="EMBL" id="LAZR01056379">
    <property type="protein sequence ID" value="KKK74307.1"/>
    <property type="molecule type" value="Genomic_DNA"/>
</dbReference>